<dbReference type="SUPFAM" id="SSF55874">
    <property type="entry name" value="ATPase domain of HSP90 chaperone/DNA topoisomerase II/histidine kinase"/>
    <property type="match status" value="1"/>
</dbReference>
<organism evidence="6 7">
    <name type="scientific">Sphingomonas aerolata</name>
    <dbReference type="NCBI Taxonomy" id="185951"/>
    <lineage>
        <taxon>Bacteria</taxon>
        <taxon>Pseudomonadati</taxon>
        <taxon>Pseudomonadota</taxon>
        <taxon>Alphaproteobacteria</taxon>
        <taxon>Sphingomonadales</taxon>
        <taxon>Sphingomonadaceae</taxon>
        <taxon>Sphingomonas</taxon>
    </lineage>
</organism>
<dbReference type="EMBL" id="PZZN01000003">
    <property type="protein sequence ID" value="PTM44844.1"/>
    <property type="molecule type" value="Genomic_DNA"/>
</dbReference>
<evidence type="ECO:0000259" key="5">
    <source>
        <dbReference type="SMART" id="SM00471"/>
    </source>
</evidence>
<dbReference type="GO" id="GO:0004114">
    <property type="term" value="F:3',5'-cyclic-nucleotide phosphodiesterase activity"/>
    <property type="evidence" value="ECO:0007669"/>
    <property type="project" value="InterPro"/>
</dbReference>
<evidence type="ECO:0000256" key="1">
    <source>
        <dbReference type="ARBA" id="ARBA00008239"/>
    </source>
</evidence>
<dbReference type="SMART" id="SM00471">
    <property type="entry name" value="HDc"/>
    <property type="match status" value="1"/>
</dbReference>
<dbReference type="InterPro" id="IPR036890">
    <property type="entry name" value="HATPase_C_sf"/>
</dbReference>
<dbReference type="GO" id="GO:0051082">
    <property type="term" value="F:unfolded protein binding"/>
    <property type="evidence" value="ECO:0007669"/>
    <property type="project" value="InterPro"/>
</dbReference>
<dbReference type="GO" id="GO:0016301">
    <property type="term" value="F:kinase activity"/>
    <property type="evidence" value="ECO:0007669"/>
    <property type="project" value="UniProtKB-KW"/>
</dbReference>
<proteinExistence type="inferred from homology"/>
<dbReference type="InterPro" id="IPR020575">
    <property type="entry name" value="Hsp90_N"/>
</dbReference>
<keyword evidence="7" id="KW-1185">Reference proteome</keyword>
<dbReference type="SUPFAM" id="SSF109604">
    <property type="entry name" value="HD-domain/PDEase-like"/>
    <property type="match status" value="1"/>
</dbReference>
<dbReference type="CDD" id="cd00077">
    <property type="entry name" value="HDc"/>
    <property type="match status" value="1"/>
</dbReference>
<feature type="domain" description="HD/PDEase" evidence="5">
    <location>
        <begin position="47"/>
        <end position="247"/>
    </location>
</feature>
<dbReference type="GO" id="GO:0140662">
    <property type="term" value="F:ATP-dependent protein folding chaperone"/>
    <property type="evidence" value="ECO:0007669"/>
    <property type="project" value="InterPro"/>
</dbReference>
<comment type="caution">
    <text evidence="6">The sequence shown here is derived from an EMBL/GenBank/DDBJ whole genome shotgun (WGS) entry which is preliminary data.</text>
</comment>
<keyword evidence="3" id="KW-0067">ATP-binding</keyword>
<dbReference type="AlphaFoldDB" id="A0A2T4YN65"/>
<dbReference type="Gene3D" id="3.30.565.10">
    <property type="entry name" value="Histidine kinase-like ATPase, C-terminal domain"/>
    <property type="match status" value="1"/>
</dbReference>
<evidence type="ECO:0000256" key="4">
    <source>
        <dbReference type="ARBA" id="ARBA00023186"/>
    </source>
</evidence>
<dbReference type="Pfam" id="PF24391">
    <property type="entry name" value="HD-CE"/>
    <property type="match status" value="1"/>
</dbReference>
<dbReference type="Gene3D" id="1.10.1300.10">
    <property type="entry name" value="3'5'-cyclic nucleotide phosphodiesterase, catalytic domain"/>
    <property type="match status" value="1"/>
</dbReference>
<dbReference type="RefSeq" id="WP_107934279.1">
    <property type="nucleotide sequence ID" value="NZ_PZZN01000003.1"/>
</dbReference>
<dbReference type="InterPro" id="IPR036971">
    <property type="entry name" value="PDEase_catalytic_dom_sf"/>
</dbReference>
<dbReference type="InterPro" id="IPR056471">
    <property type="entry name" value="HD-CE"/>
</dbReference>
<keyword evidence="6" id="KW-0418">Kinase</keyword>
<comment type="similarity">
    <text evidence="1">Belongs to the heat shock protein 90 family.</text>
</comment>
<dbReference type="PANTHER" id="PTHR11528">
    <property type="entry name" value="HEAT SHOCK PROTEIN 90 FAMILY MEMBER"/>
    <property type="match status" value="1"/>
</dbReference>
<name>A0A2T4YN65_9SPHN</name>
<accession>A0A2T4YN65</accession>
<gene>
    <name evidence="6" type="ORF">C8J24_3056</name>
</gene>
<evidence type="ECO:0000313" key="7">
    <source>
        <dbReference type="Proteomes" id="UP000240996"/>
    </source>
</evidence>
<evidence type="ECO:0000256" key="2">
    <source>
        <dbReference type="ARBA" id="ARBA00022741"/>
    </source>
</evidence>
<dbReference type="Proteomes" id="UP000240996">
    <property type="component" value="Unassembled WGS sequence"/>
</dbReference>
<keyword evidence="6" id="KW-0808">Transferase</keyword>
<keyword evidence="4" id="KW-0143">Chaperone</keyword>
<sequence>MREWKETELWKGLEKRDGVNDVKLCLEIFMPRIQETLRAGLPASPDFTLHDNEHSFRVAQRMFNLLQDDTKSLSDVEVALLILSAYCHDIGMSPQRDKVRSHSTYLLTADQSTLPSTDRENLQEWLDTNRDGITPPLISGKLTEKGLLEVEEIVAYYSRSRHNDWSEEWIRENLADSNGALYHRWTEDLVTLCRSHHEGITQLRSNRFTAKQVGNPSRPLNLRYLAAILRVADVLEFAPERTPEVILKQRSISPSSRIYWHKDHSISFNLDKNTGYSNFSARTSSAPIHNAVLQTADWVDQELATCSALNQEGAFTTGNLTVDQRSNYKWPWAGKLHTDIAEVDNSFVYIEGAFRPDSMRVLSLLSGTALYSQPIVALRELLQNALDAVQEQIAYERLQYDDALDPERVRIFAKLHKIRIVFSKEDGRYWLRCTDDGTGMTRHLIEKSLLISGSGIRGDLRRLERLSKEKGFSIGRTGKFGIGVLSYFMLADRFLLTTRRSQEADDKDGSGWQFEIETLSSFGELKRLGRTTRGTEIALRIKEDILGDSPDEWFSESVKYIKSQVRHLPCAIEFRDETSHNSFDTIGPAWAHNFDQLSSAFVDSLFAQRSKSSTLYTVSEEKSAARAQRLLDKRKAKALSSIEWFTSESDAHFTNPNAIVKAAIPSWRLVGNACVSFIDINDDLSVSKCFPVKAFIKPPPRIQSWNGIRVGGDLHYAGRTAVEINFTDNREISVDRFRFIDNPSGTADELKSLFESMWIKFLRNQEGSIFNELNVGFAPISIKERAARFRAIPHWIIAGKDKGGVWMEAPSGTVSLGRISFYESDFFRFKLGDSYIAEAAHVTNGSSSKIFLHNYYGGGRLIHHDTNKSSGGSVGICWDECSDFIPYDGSVESSGSRFPKEWSDIFVAHNPGRAIFNRNHFVFGLLNNRSFIYNTLPDLPVDELLAFCSGSRDLALSFITANIRRPPTFWVALREKYQDIFRNILSLVGVTGKGQLSILTAREMYENDGVLDIGEIAFGQSFSIDRRPTTPVGVEWSLRDVDLRTIDKAAG</sequence>
<keyword evidence="2" id="KW-0547">Nucleotide-binding</keyword>
<dbReference type="PRINTS" id="PR00775">
    <property type="entry name" value="HEATSHOCK90"/>
</dbReference>
<dbReference type="InterPro" id="IPR001404">
    <property type="entry name" value="Hsp90_fam"/>
</dbReference>
<dbReference type="GO" id="GO:0007165">
    <property type="term" value="P:signal transduction"/>
    <property type="evidence" value="ECO:0007669"/>
    <property type="project" value="InterPro"/>
</dbReference>
<evidence type="ECO:0000313" key="6">
    <source>
        <dbReference type="EMBL" id="PTM44844.1"/>
    </source>
</evidence>
<dbReference type="GO" id="GO:0016887">
    <property type="term" value="F:ATP hydrolysis activity"/>
    <property type="evidence" value="ECO:0007669"/>
    <property type="project" value="InterPro"/>
</dbReference>
<reference evidence="6 7" key="1">
    <citation type="submission" date="2018-04" db="EMBL/GenBank/DDBJ databases">
        <title>Genomic Encyclopedia of Type Strains, Phase III (KMG-III): the genomes of soil and plant-associated and newly described type strains.</title>
        <authorList>
            <person name="Whitman W."/>
        </authorList>
    </citation>
    <scope>NUCLEOTIDE SEQUENCE [LARGE SCALE GENOMIC DNA]</scope>
    <source>
        <strain evidence="6 7">NW12</strain>
    </source>
</reference>
<dbReference type="GO" id="GO:0005524">
    <property type="term" value="F:ATP binding"/>
    <property type="evidence" value="ECO:0007669"/>
    <property type="project" value="UniProtKB-KW"/>
</dbReference>
<protein>
    <submittedName>
        <fullName evidence="6">Histidine kinase/DNA gyrase B/HSP90-like ATPase</fullName>
    </submittedName>
</protein>
<evidence type="ECO:0000256" key="3">
    <source>
        <dbReference type="ARBA" id="ARBA00022840"/>
    </source>
</evidence>
<dbReference type="InterPro" id="IPR003607">
    <property type="entry name" value="HD/PDEase_dom"/>
</dbReference>